<dbReference type="EMBL" id="UINC01000930">
    <property type="protein sequence ID" value="SUZ64302.1"/>
    <property type="molecule type" value="Genomic_DNA"/>
</dbReference>
<sequence length="50" mass="5805">MAATKPHEKPKQSDPNEESQYQPTYEHGPKESVVKLQMHVIHDDDGEFDR</sequence>
<evidence type="ECO:0000313" key="2">
    <source>
        <dbReference type="EMBL" id="SUZ64302.1"/>
    </source>
</evidence>
<protein>
    <submittedName>
        <fullName evidence="2">Uncharacterized protein</fullName>
    </submittedName>
</protein>
<feature type="region of interest" description="Disordered" evidence="1">
    <location>
        <begin position="1"/>
        <end position="50"/>
    </location>
</feature>
<evidence type="ECO:0000256" key="1">
    <source>
        <dbReference type="SAM" id="MobiDB-lite"/>
    </source>
</evidence>
<feature type="compositionally biased region" description="Basic and acidic residues" evidence="1">
    <location>
        <begin position="1"/>
        <end position="14"/>
    </location>
</feature>
<organism evidence="2">
    <name type="scientific">marine metagenome</name>
    <dbReference type="NCBI Taxonomy" id="408172"/>
    <lineage>
        <taxon>unclassified sequences</taxon>
        <taxon>metagenomes</taxon>
        <taxon>ecological metagenomes</taxon>
    </lineage>
</organism>
<dbReference type="AlphaFoldDB" id="A0A381PBE1"/>
<accession>A0A381PBE1</accession>
<name>A0A381PBE1_9ZZZZ</name>
<gene>
    <name evidence="2" type="ORF">METZ01_LOCUS17156</name>
</gene>
<proteinExistence type="predicted"/>
<reference evidence="2" key="1">
    <citation type="submission" date="2018-05" db="EMBL/GenBank/DDBJ databases">
        <authorList>
            <person name="Lanie J.A."/>
            <person name="Ng W.-L."/>
            <person name="Kazmierczak K.M."/>
            <person name="Andrzejewski T.M."/>
            <person name="Davidsen T.M."/>
            <person name="Wayne K.J."/>
            <person name="Tettelin H."/>
            <person name="Glass J.I."/>
            <person name="Rusch D."/>
            <person name="Podicherti R."/>
            <person name="Tsui H.-C.T."/>
            <person name="Winkler M.E."/>
        </authorList>
    </citation>
    <scope>NUCLEOTIDE SEQUENCE</scope>
</reference>